<sequence>AFGSWGLSLLITQLHDTNQQVLIETVSVLDEALEDRVNIMSFVFTID</sequence>
<feature type="non-terminal residue" evidence="2">
    <location>
        <position position="1"/>
    </location>
</feature>
<dbReference type="Pfam" id="PF14663">
    <property type="entry name" value="RasGEF_N_2"/>
    <property type="match status" value="1"/>
</dbReference>
<proteinExistence type="predicted"/>
<accession>A0A8S3DRZ8</accession>
<dbReference type="Proteomes" id="UP000676336">
    <property type="component" value="Unassembled WGS sequence"/>
</dbReference>
<evidence type="ECO:0000259" key="1">
    <source>
        <dbReference type="Pfam" id="PF14663"/>
    </source>
</evidence>
<name>A0A8S3DRZ8_9BILA</name>
<reference evidence="2" key="1">
    <citation type="submission" date="2021-02" db="EMBL/GenBank/DDBJ databases">
        <authorList>
            <person name="Nowell W R."/>
        </authorList>
    </citation>
    <scope>NUCLEOTIDE SEQUENCE</scope>
</reference>
<evidence type="ECO:0000313" key="3">
    <source>
        <dbReference type="Proteomes" id="UP000676336"/>
    </source>
</evidence>
<feature type="domain" description="Rapamycin-insensitive companion of mTOR" evidence="1">
    <location>
        <begin position="2"/>
        <end position="43"/>
    </location>
</feature>
<protein>
    <recommendedName>
        <fullName evidence="1">Rapamycin-insensitive companion of mTOR domain-containing protein</fullName>
    </recommendedName>
</protein>
<comment type="caution">
    <text evidence="2">The sequence shown here is derived from an EMBL/GenBank/DDBJ whole genome shotgun (WGS) entry which is preliminary data.</text>
</comment>
<gene>
    <name evidence="2" type="ORF">SMN809_LOCUS56656</name>
</gene>
<dbReference type="EMBL" id="CAJOBI010203498">
    <property type="protein sequence ID" value="CAF4998452.1"/>
    <property type="molecule type" value="Genomic_DNA"/>
</dbReference>
<organism evidence="2 3">
    <name type="scientific">Rotaria magnacalcarata</name>
    <dbReference type="NCBI Taxonomy" id="392030"/>
    <lineage>
        <taxon>Eukaryota</taxon>
        <taxon>Metazoa</taxon>
        <taxon>Spiralia</taxon>
        <taxon>Gnathifera</taxon>
        <taxon>Rotifera</taxon>
        <taxon>Eurotatoria</taxon>
        <taxon>Bdelloidea</taxon>
        <taxon>Philodinida</taxon>
        <taxon>Philodinidae</taxon>
        <taxon>Rotaria</taxon>
    </lineage>
</organism>
<dbReference type="InterPro" id="IPR029453">
    <property type="entry name" value="Rictor_IV"/>
</dbReference>
<evidence type="ECO:0000313" key="2">
    <source>
        <dbReference type="EMBL" id="CAF4998452.1"/>
    </source>
</evidence>
<dbReference type="AlphaFoldDB" id="A0A8S3DRZ8"/>